<dbReference type="GO" id="GO:0005507">
    <property type="term" value="F:copper ion binding"/>
    <property type="evidence" value="ECO:0007669"/>
    <property type="project" value="InterPro"/>
</dbReference>
<dbReference type="InterPro" id="IPR034279">
    <property type="entry name" value="CuRO_3_CopA"/>
</dbReference>
<dbReference type="GO" id="GO:0016491">
    <property type="term" value="F:oxidoreductase activity"/>
    <property type="evidence" value="ECO:0007669"/>
    <property type="project" value="UniProtKB-KW"/>
</dbReference>
<dbReference type="OrthoDB" id="9757546at2"/>
<dbReference type="InterPro" id="IPR034282">
    <property type="entry name" value="CuRO_2_CopA"/>
</dbReference>
<evidence type="ECO:0000313" key="8">
    <source>
        <dbReference type="EMBL" id="CUU26318.1"/>
    </source>
</evidence>
<evidence type="ECO:0000256" key="1">
    <source>
        <dbReference type="ARBA" id="ARBA00022723"/>
    </source>
</evidence>
<dbReference type="Pfam" id="PF07732">
    <property type="entry name" value="Cu-oxidase_3"/>
    <property type="match status" value="1"/>
</dbReference>
<dbReference type="KEGG" id="ege:EM595_p1072"/>
<dbReference type="PATRIC" id="fig|1619313.3.peg.4256"/>
<keyword evidence="2" id="KW-0732">Signal</keyword>
<accession>A0A0U5L7B3</accession>
<dbReference type="NCBIfam" id="TIGR01409">
    <property type="entry name" value="TAT_signal_seq"/>
    <property type="match status" value="1"/>
</dbReference>
<dbReference type="AlphaFoldDB" id="A0A0U5L7B3"/>
<dbReference type="Pfam" id="PF00394">
    <property type="entry name" value="Cu-oxidase"/>
    <property type="match status" value="1"/>
</dbReference>
<dbReference type="Pfam" id="PF07731">
    <property type="entry name" value="Cu-oxidase_2"/>
    <property type="match status" value="1"/>
</dbReference>
<keyword evidence="4" id="KW-0186">Copper</keyword>
<gene>
    <name evidence="8" type="primary">pcoA</name>
    <name evidence="8" type="ORF">EM595_p1072</name>
</gene>
<dbReference type="InterPro" id="IPR008972">
    <property type="entry name" value="Cupredoxin"/>
</dbReference>
<dbReference type="InterPro" id="IPR034284">
    <property type="entry name" value="CuRO_1_CopA"/>
</dbReference>
<keyword evidence="1" id="KW-0479">Metal-binding</keyword>
<dbReference type="RefSeq" id="WP_039389849.1">
    <property type="nucleotide sequence ID" value="NZ_JACSXD010000012.1"/>
</dbReference>
<dbReference type="PROSITE" id="PS00079">
    <property type="entry name" value="MULTICOPPER_OXIDASE1"/>
    <property type="match status" value="1"/>
</dbReference>
<proteinExistence type="predicted"/>
<sequence>MQLKSSRRNFIKGITAAGIVGGLGLRTFDAFSAVSLMQSRTLTGTDFDLFIGETPLNITGKTRYAKTINAGLPGPLLRWKEGDTVTLRVKNRLSEPTSIHWHGILLPANMDGVPGLSFHGIEPDDTYVYSFKIKQNGTYWYHSHSGLQEQEGVYGPIIIDAAEPEPFVWDSEHIVMLTDWSDEKASDILAKLKKQSDYYNFAKPTVSDFFRDAREKGLGSTLSDRKMWAEMKMNPTDLADVSGATYTYLMNGQGPGKNWTGLFRKGEKVRLRFINGSAMTYFDVRIPGLKMTVVAADGQYVTPVAVDEFRIAVAETYDVIVEPAEDAYTIFAQSMDRSGYARGTLAVREGLYAPVPAPDPRPWLTMDDMGMGGMDHGSMGDMDHSQMQSMNNDTMTGMDGNAMQAMDGSGVSGAAESMPEMDHSAMAGMDHGSMSGMGDMQKHPASETDNPLVDMQAMMPAPKLSDPGIGLRNNGRKVLTYADLKSTFDDPDGREPSRTIELHLTGHMEKFAWSFNGIKFSDSEPVTLRYGERVRVVLVNDTMMTHPIHLHGMWSDLEDEDGNFLVRKHTIDMPPGTRRSYRVTADALGRWAYHCHLLFHMETGMFREVRVTE</sequence>
<dbReference type="InterPro" id="IPR011706">
    <property type="entry name" value="Cu-oxidase_C"/>
</dbReference>
<evidence type="ECO:0000313" key="9">
    <source>
        <dbReference type="Proteomes" id="UP000059419"/>
    </source>
</evidence>
<dbReference type="InterPro" id="IPR019546">
    <property type="entry name" value="TAT_signal_bac_arc"/>
</dbReference>
<evidence type="ECO:0000259" key="6">
    <source>
        <dbReference type="Pfam" id="PF07731"/>
    </source>
</evidence>
<evidence type="ECO:0000256" key="3">
    <source>
        <dbReference type="ARBA" id="ARBA00023002"/>
    </source>
</evidence>
<dbReference type="GO" id="GO:0042597">
    <property type="term" value="C:periplasmic space"/>
    <property type="evidence" value="ECO:0007669"/>
    <property type="project" value="InterPro"/>
</dbReference>
<dbReference type="PANTHER" id="PTHR11709">
    <property type="entry name" value="MULTI-COPPER OXIDASE"/>
    <property type="match status" value="1"/>
</dbReference>
<reference evidence="9" key="1">
    <citation type="submission" date="2015-11" db="EMBL/GenBank/DDBJ databases">
        <authorList>
            <person name="Blom J."/>
        </authorList>
    </citation>
    <scope>NUCLEOTIDE SEQUENCE [LARGE SCALE GENOMIC DNA]</scope>
    <source>
        <plasmid evidence="9">pEM02</plasmid>
    </source>
</reference>
<protein>
    <submittedName>
        <fullName evidence="8">Copper resistance protein A</fullName>
    </submittedName>
</protein>
<dbReference type="CDD" id="cd13848">
    <property type="entry name" value="CuRO_1_CopA"/>
    <property type="match status" value="1"/>
</dbReference>
<dbReference type="InterPro" id="IPR006311">
    <property type="entry name" value="TAT_signal"/>
</dbReference>
<dbReference type="InterPro" id="IPR011707">
    <property type="entry name" value="Cu-oxidase-like_N"/>
</dbReference>
<name>A0A0U5L7B3_9GAMM</name>
<evidence type="ECO:0000256" key="2">
    <source>
        <dbReference type="ARBA" id="ARBA00022729"/>
    </source>
</evidence>
<dbReference type="NCBIfam" id="TIGR01480">
    <property type="entry name" value="copper_res_A"/>
    <property type="match status" value="1"/>
</dbReference>
<dbReference type="InterPro" id="IPR002355">
    <property type="entry name" value="Cu_oxidase_Cu_BS"/>
</dbReference>
<dbReference type="InterPro" id="IPR001117">
    <property type="entry name" value="Cu-oxidase_2nd"/>
</dbReference>
<keyword evidence="9" id="KW-1185">Reference proteome</keyword>
<organism evidence="8 9">
    <name type="scientific">Duffyella gerundensis</name>
    <dbReference type="NCBI Taxonomy" id="1619313"/>
    <lineage>
        <taxon>Bacteria</taxon>
        <taxon>Pseudomonadati</taxon>
        <taxon>Pseudomonadota</taxon>
        <taxon>Gammaproteobacteria</taxon>
        <taxon>Enterobacterales</taxon>
        <taxon>Erwiniaceae</taxon>
        <taxon>Duffyella</taxon>
    </lineage>
</organism>
<evidence type="ECO:0000259" key="5">
    <source>
        <dbReference type="Pfam" id="PF00394"/>
    </source>
</evidence>
<dbReference type="CDD" id="cd13874">
    <property type="entry name" value="CuRO_2_CopA"/>
    <property type="match status" value="1"/>
</dbReference>
<dbReference type="CDD" id="cd13896">
    <property type="entry name" value="CuRO_3_CopA"/>
    <property type="match status" value="1"/>
</dbReference>
<feature type="domain" description="Plastocyanin-like" evidence="5">
    <location>
        <begin position="173"/>
        <end position="345"/>
    </location>
</feature>
<dbReference type="SUPFAM" id="SSF49503">
    <property type="entry name" value="Cupredoxins"/>
    <property type="match status" value="3"/>
</dbReference>
<evidence type="ECO:0000256" key="4">
    <source>
        <dbReference type="ARBA" id="ARBA00023008"/>
    </source>
</evidence>
<evidence type="ECO:0000259" key="7">
    <source>
        <dbReference type="Pfam" id="PF07732"/>
    </source>
</evidence>
<keyword evidence="3" id="KW-0560">Oxidoreductase</keyword>
<dbReference type="InterPro" id="IPR033138">
    <property type="entry name" value="Cu_oxidase_CS"/>
</dbReference>
<geneLocation type="plasmid" evidence="9">
    <name>pEM02</name>
</geneLocation>
<dbReference type="Proteomes" id="UP000059419">
    <property type="component" value="Plasmid pEM02"/>
</dbReference>
<dbReference type="EMBL" id="LN907829">
    <property type="protein sequence ID" value="CUU26318.1"/>
    <property type="molecule type" value="Genomic_DNA"/>
</dbReference>
<dbReference type="PROSITE" id="PS51318">
    <property type="entry name" value="TAT"/>
    <property type="match status" value="1"/>
</dbReference>
<dbReference type="InterPro" id="IPR045087">
    <property type="entry name" value="Cu-oxidase_fam"/>
</dbReference>
<dbReference type="PANTHER" id="PTHR11709:SF394">
    <property type="entry name" value="FI03373P-RELATED"/>
    <property type="match status" value="1"/>
</dbReference>
<feature type="domain" description="Plastocyanin-like" evidence="6">
    <location>
        <begin position="495"/>
        <end position="612"/>
    </location>
</feature>
<dbReference type="PROSITE" id="PS00080">
    <property type="entry name" value="MULTICOPPER_OXIDASE2"/>
    <property type="match status" value="1"/>
</dbReference>
<dbReference type="InterPro" id="IPR006376">
    <property type="entry name" value="Cu-R_CopA"/>
</dbReference>
<feature type="domain" description="Plastocyanin-like" evidence="7">
    <location>
        <begin position="54"/>
        <end position="162"/>
    </location>
</feature>
<dbReference type="Gene3D" id="2.60.40.420">
    <property type="entry name" value="Cupredoxins - blue copper proteins"/>
    <property type="match status" value="3"/>
</dbReference>